<keyword evidence="7" id="KW-1185">Reference proteome</keyword>
<evidence type="ECO:0000259" key="5">
    <source>
        <dbReference type="Pfam" id="PF00370"/>
    </source>
</evidence>
<accession>A0AAF3J7C9</accession>
<dbReference type="InterPro" id="IPR018485">
    <property type="entry name" value="FGGY_C"/>
</dbReference>
<protein>
    <recommendedName>
        <fullName evidence="4">FGGY carbohydrate kinase domain-containing protein</fullName>
    </recommendedName>
</protein>
<sequence length="540" mass="60161">MPYFVGVDVGTTSVRAGIFDQNGSLFAQATQQIQLFYPQSKYIEQSSEEIWSAVCTSVLKAIENSEVRKEDVLGIGFDATCSLVILSKDETPLPASVNGDPSHNVILWMDHRAEKETDRINQTKSRVLDFVGGKISPEMEIPKLLWLKENNEETWKKAGVFFDLPDFLTWKATGSTKRSICSTTCKWTYLSKEEKWDSEFFREIGLEEVVSDGFEKIGNEIRNLGEAVGELTEKGAEELGLMRGIKVSVSIIDAHAGTIGTIGARGNDIEKINFDSRISLICGTSDCVMALSPMARFIPGVWGPYFSAVLPNLWLNEGGQSATGALLDHLFSTNPDFENLKAKAEEENLHFIDYLNQLLFSLRNASSECHLLAKDLHILPYFHGNRSPRADPSLRGSIVGLNLTKSTEDLLKLYLATVQSIALGHRHIIEEMNRNGYSIKEIIVTGGGAKNALYLQEIANATKCVVLLCENSEAMILGSAILASVAANFCTNLEMAMKKMTKISKTIQPNEKLESFYDKKFAVFLEMYEDQKKYREIIEK</sequence>
<evidence type="ECO:0000259" key="6">
    <source>
        <dbReference type="Pfam" id="PF02782"/>
    </source>
</evidence>
<organism evidence="7 8">
    <name type="scientific">Mesorhabditis belari</name>
    <dbReference type="NCBI Taxonomy" id="2138241"/>
    <lineage>
        <taxon>Eukaryota</taxon>
        <taxon>Metazoa</taxon>
        <taxon>Ecdysozoa</taxon>
        <taxon>Nematoda</taxon>
        <taxon>Chromadorea</taxon>
        <taxon>Rhabditida</taxon>
        <taxon>Rhabditina</taxon>
        <taxon>Rhabditomorpha</taxon>
        <taxon>Rhabditoidea</taxon>
        <taxon>Rhabditidae</taxon>
        <taxon>Mesorhabditinae</taxon>
        <taxon>Mesorhabditis</taxon>
    </lineage>
</organism>
<dbReference type="Pfam" id="PF00370">
    <property type="entry name" value="FGGY_N"/>
    <property type="match status" value="1"/>
</dbReference>
<dbReference type="NCBIfam" id="TIGR01315">
    <property type="entry name" value="5C_CHO_kinase"/>
    <property type="match status" value="1"/>
</dbReference>
<evidence type="ECO:0000256" key="2">
    <source>
        <dbReference type="ARBA" id="ARBA00022679"/>
    </source>
</evidence>
<dbReference type="Gene3D" id="1.20.58.2240">
    <property type="match status" value="1"/>
</dbReference>
<evidence type="ECO:0000256" key="1">
    <source>
        <dbReference type="ARBA" id="ARBA00009156"/>
    </source>
</evidence>
<dbReference type="FunFam" id="3.30.420.40:FF:000101">
    <property type="entry name" value="FGGY carbohydrate kinase domain-containing protein"/>
    <property type="match status" value="1"/>
</dbReference>
<evidence type="ECO:0000256" key="3">
    <source>
        <dbReference type="ARBA" id="ARBA00022777"/>
    </source>
</evidence>
<keyword evidence="2" id="KW-0808">Transferase</keyword>
<name>A0AAF3J7C9_9BILA</name>
<dbReference type="InterPro" id="IPR018484">
    <property type="entry name" value="FGGY_N"/>
</dbReference>
<dbReference type="GO" id="GO:0019150">
    <property type="term" value="F:D-ribulokinase activity"/>
    <property type="evidence" value="ECO:0007669"/>
    <property type="project" value="TreeGrafter"/>
</dbReference>
<dbReference type="GO" id="GO:0005737">
    <property type="term" value="C:cytoplasm"/>
    <property type="evidence" value="ECO:0007669"/>
    <property type="project" value="TreeGrafter"/>
</dbReference>
<dbReference type="InterPro" id="IPR006003">
    <property type="entry name" value="FGGY_RbtK-like"/>
</dbReference>
<dbReference type="WBParaSite" id="MBELARI_LOCUS20790">
    <property type="protein sequence ID" value="MBELARI_LOCUS20790"/>
    <property type="gene ID" value="MBELARI_LOCUS20790"/>
</dbReference>
<comment type="similarity">
    <text evidence="1">Belongs to the FGGY kinase family.</text>
</comment>
<dbReference type="PIRSF" id="PIRSF000538">
    <property type="entry name" value="GlpK"/>
    <property type="match status" value="1"/>
</dbReference>
<dbReference type="Proteomes" id="UP000887575">
    <property type="component" value="Unassembled WGS sequence"/>
</dbReference>
<dbReference type="Gene3D" id="3.30.420.40">
    <property type="match status" value="1"/>
</dbReference>
<keyword evidence="3" id="KW-0418">Kinase</keyword>
<dbReference type="InterPro" id="IPR000577">
    <property type="entry name" value="Carb_kinase_FGGY"/>
</dbReference>
<dbReference type="AlphaFoldDB" id="A0AAF3J7C9"/>
<proteinExistence type="inferred from homology"/>
<dbReference type="InterPro" id="IPR043129">
    <property type="entry name" value="ATPase_NBD"/>
</dbReference>
<evidence type="ECO:0000256" key="4">
    <source>
        <dbReference type="ARBA" id="ARBA00074355"/>
    </source>
</evidence>
<dbReference type="Pfam" id="PF02782">
    <property type="entry name" value="FGGY_C"/>
    <property type="match status" value="1"/>
</dbReference>
<dbReference type="PANTHER" id="PTHR43435:SF4">
    <property type="entry name" value="FGGY CARBOHYDRATE KINASE DOMAIN-CONTAINING PROTEIN"/>
    <property type="match status" value="1"/>
</dbReference>
<dbReference type="GO" id="GO:0019321">
    <property type="term" value="P:pentose metabolic process"/>
    <property type="evidence" value="ECO:0007669"/>
    <property type="project" value="TreeGrafter"/>
</dbReference>
<evidence type="ECO:0000313" key="8">
    <source>
        <dbReference type="WBParaSite" id="MBELARI_LOCUS20790"/>
    </source>
</evidence>
<reference evidence="8" key="1">
    <citation type="submission" date="2024-02" db="UniProtKB">
        <authorList>
            <consortium name="WormBaseParasite"/>
        </authorList>
    </citation>
    <scope>IDENTIFICATION</scope>
</reference>
<evidence type="ECO:0000313" key="7">
    <source>
        <dbReference type="Proteomes" id="UP000887575"/>
    </source>
</evidence>
<feature type="domain" description="Carbohydrate kinase FGGY N-terminal" evidence="5">
    <location>
        <begin position="3"/>
        <end position="260"/>
    </location>
</feature>
<dbReference type="PANTHER" id="PTHR43435">
    <property type="entry name" value="RIBULOKINASE"/>
    <property type="match status" value="1"/>
</dbReference>
<dbReference type="CDD" id="cd07782">
    <property type="entry name" value="ASKHA_NBD_FGGY_D-RBK"/>
    <property type="match status" value="1"/>
</dbReference>
<feature type="domain" description="Carbohydrate kinase FGGY C-terminal" evidence="6">
    <location>
        <begin position="280"/>
        <end position="487"/>
    </location>
</feature>
<dbReference type="SUPFAM" id="SSF53067">
    <property type="entry name" value="Actin-like ATPase domain"/>
    <property type="match status" value="2"/>
</dbReference>